<protein>
    <submittedName>
        <fullName evidence="9">Epididymal secretory protein E1-like</fullName>
    </submittedName>
</protein>
<sequence length="144" mass="15688">MENIIRTVLFLVVACCATADVINVKDCGSVSGVINQVDITPCPSEPCQFKKGVNATIQVEFTPKVDSEKYTSVLHGIIGGVPVPFPLNQGLISGPIKANSKIVYKNSLKVEQSYPKISLIAKLEIRDENNKDLVCFVWPAQIID</sequence>
<dbReference type="CDD" id="cd00916">
    <property type="entry name" value="Npc2_like"/>
    <property type="match status" value="1"/>
</dbReference>
<dbReference type="AlphaFoldDB" id="A0A8B8DW71"/>
<evidence type="ECO:0000256" key="6">
    <source>
        <dbReference type="SAM" id="SignalP"/>
    </source>
</evidence>
<dbReference type="PANTHER" id="PTHR11306">
    <property type="entry name" value="NIEMANN PICK TYPE C2 PROTEIN NPC2-RELATED"/>
    <property type="match status" value="1"/>
</dbReference>
<feature type="chain" id="PRO_5034836937" evidence="6">
    <location>
        <begin position="20"/>
        <end position="144"/>
    </location>
</feature>
<dbReference type="RefSeq" id="XP_022332487.1">
    <property type="nucleotide sequence ID" value="XM_022476779.1"/>
</dbReference>
<dbReference type="SUPFAM" id="SSF81296">
    <property type="entry name" value="E set domains"/>
    <property type="match status" value="1"/>
</dbReference>
<comment type="subcellular location">
    <subcellularLocation>
        <location evidence="1">Secreted</location>
    </subcellularLocation>
</comment>
<dbReference type="InterPro" id="IPR003172">
    <property type="entry name" value="ML_dom"/>
</dbReference>
<dbReference type="Gene3D" id="2.60.40.770">
    <property type="match status" value="1"/>
</dbReference>
<accession>A0A8B8DW71</accession>
<dbReference type="KEGG" id="cvn:111130084"/>
<dbReference type="GeneID" id="111130084"/>
<evidence type="ECO:0000256" key="1">
    <source>
        <dbReference type="ARBA" id="ARBA00004613"/>
    </source>
</evidence>
<keyword evidence="5" id="KW-1015">Disulfide bond</keyword>
<evidence type="ECO:0000259" key="7">
    <source>
        <dbReference type="SMART" id="SM00737"/>
    </source>
</evidence>
<dbReference type="GO" id="GO:0032367">
    <property type="term" value="P:intracellular cholesterol transport"/>
    <property type="evidence" value="ECO:0007669"/>
    <property type="project" value="InterPro"/>
</dbReference>
<dbReference type="GO" id="GO:0005576">
    <property type="term" value="C:extracellular region"/>
    <property type="evidence" value="ECO:0007669"/>
    <property type="project" value="UniProtKB-SubCell"/>
</dbReference>
<evidence type="ECO:0000256" key="5">
    <source>
        <dbReference type="ARBA" id="ARBA00023157"/>
    </source>
</evidence>
<dbReference type="PANTHER" id="PTHR11306:SF68">
    <property type="entry name" value="NPC INTRACELLULAR CHOLESTEROL TRANSPORTER 2"/>
    <property type="match status" value="1"/>
</dbReference>
<dbReference type="InterPro" id="IPR039670">
    <property type="entry name" value="NPC2-like"/>
</dbReference>
<organism evidence="8 9">
    <name type="scientific">Crassostrea virginica</name>
    <name type="common">Eastern oyster</name>
    <dbReference type="NCBI Taxonomy" id="6565"/>
    <lineage>
        <taxon>Eukaryota</taxon>
        <taxon>Metazoa</taxon>
        <taxon>Spiralia</taxon>
        <taxon>Lophotrochozoa</taxon>
        <taxon>Mollusca</taxon>
        <taxon>Bivalvia</taxon>
        <taxon>Autobranchia</taxon>
        <taxon>Pteriomorphia</taxon>
        <taxon>Ostreida</taxon>
        <taxon>Ostreoidea</taxon>
        <taxon>Ostreidae</taxon>
        <taxon>Crassostrea</taxon>
    </lineage>
</organism>
<proteinExistence type="inferred from homology"/>
<keyword evidence="3" id="KW-0964">Secreted</keyword>
<dbReference type="SMART" id="SM00737">
    <property type="entry name" value="ML"/>
    <property type="match status" value="1"/>
</dbReference>
<feature type="domain" description="MD-2-related lipid-recognition" evidence="7">
    <location>
        <begin position="24"/>
        <end position="140"/>
    </location>
</feature>
<feature type="signal peptide" evidence="6">
    <location>
        <begin position="1"/>
        <end position="19"/>
    </location>
</feature>
<dbReference type="InterPro" id="IPR033916">
    <property type="entry name" value="ML_Npc2-like"/>
</dbReference>
<dbReference type="InterPro" id="IPR014756">
    <property type="entry name" value="Ig_E-set"/>
</dbReference>
<dbReference type="GO" id="GO:0032934">
    <property type="term" value="F:sterol binding"/>
    <property type="evidence" value="ECO:0007669"/>
    <property type="project" value="InterPro"/>
</dbReference>
<evidence type="ECO:0000256" key="3">
    <source>
        <dbReference type="ARBA" id="ARBA00022525"/>
    </source>
</evidence>
<comment type="similarity">
    <text evidence="2">Belongs to the NPC2 family.</text>
</comment>
<evidence type="ECO:0000313" key="8">
    <source>
        <dbReference type="Proteomes" id="UP000694844"/>
    </source>
</evidence>
<reference evidence="9" key="1">
    <citation type="submission" date="2025-08" db="UniProtKB">
        <authorList>
            <consortium name="RefSeq"/>
        </authorList>
    </citation>
    <scope>IDENTIFICATION</scope>
    <source>
        <tissue evidence="9">Whole sample</tissue>
    </source>
</reference>
<keyword evidence="4 6" id="KW-0732">Signal</keyword>
<evidence type="ECO:0000313" key="9">
    <source>
        <dbReference type="RefSeq" id="XP_022332487.1"/>
    </source>
</evidence>
<dbReference type="Proteomes" id="UP000694844">
    <property type="component" value="Chromosome 4"/>
</dbReference>
<dbReference type="FunFam" id="2.60.40.770:FF:000001">
    <property type="entry name" value="NPC intracellular cholesterol transporter 2"/>
    <property type="match status" value="1"/>
</dbReference>
<evidence type="ECO:0000256" key="4">
    <source>
        <dbReference type="ARBA" id="ARBA00022729"/>
    </source>
</evidence>
<keyword evidence="8" id="KW-1185">Reference proteome</keyword>
<dbReference type="OrthoDB" id="6489092at2759"/>
<name>A0A8B8DW71_CRAVI</name>
<evidence type="ECO:0000256" key="2">
    <source>
        <dbReference type="ARBA" id="ARBA00006370"/>
    </source>
</evidence>
<gene>
    <name evidence="9" type="primary">LOC111130084</name>
</gene>
<dbReference type="Pfam" id="PF02221">
    <property type="entry name" value="E1_DerP2_DerF2"/>
    <property type="match status" value="1"/>
</dbReference>